<organism evidence="9 10">
    <name type="scientific">Corynebacterium cystitidis DSM 20524</name>
    <dbReference type="NCBI Taxonomy" id="1121357"/>
    <lineage>
        <taxon>Bacteria</taxon>
        <taxon>Bacillati</taxon>
        <taxon>Actinomycetota</taxon>
        <taxon>Actinomycetes</taxon>
        <taxon>Mycobacteriales</taxon>
        <taxon>Corynebacteriaceae</taxon>
        <taxon>Corynebacterium</taxon>
    </lineage>
</organism>
<gene>
    <name evidence="9" type="ORF">SAMN05661109_01910</name>
</gene>
<proteinExistence type="inferred from homology"/>
<evidence type="ECO:0000256" key="6">
    <source>
        <dbReference type="ARBA" id="ARBA00022989"/>
    </source>
</evidence>
<keyword evidence="4" id="KW-1003">Cell membrane</keyword>
<dbReference type="PANTHER" id="PTHR30472">
    <property type="entry name" value="FERRIC ENTEROBACTIN TRANSPORT SYSTEM PERMEASE PROTEIN"/>
    <property type="match status" value="1"/>
</dbReference>
<evidence type="ECO:0000256" key="8">
    <source>
        <dbReference type="SAM" id="Phobius"/>
    </source>
</evidence>
<evidence type="ECO:0000313" key="10">
    <source>
        <dbReference type="Proteomes" id="UP000198929"/>
    </source>
</evidence>
<feature type="transmembrane region" description="Helical" evidence="8">
    <location>
        <begin position="347"/>
        <end position="366"/>
    </location>
</feature>
<feature type="transmembrane region" description="Helical" evidence="8">
    <location>
        <begin position="99"/>
        <end position="116"/>
    </location>
</feature>
<keyword evidence="6 8" id="KW-1133">Transmembrane helix</keyword>
<dbReference type="EMBL" id="FOGQ01000008">
    <property type="protein sequence ID" value="SES11290.1"/>
    <property type="molecule type" value="Genomic_DNA"/>
</dbReference>
<dbReference type="Pfam" id="PF01032">
    <property type="entry name" value="FecCD"/>
    <property type="match status" value="1"/>
</dbReference>
<evidence type="ECO:0000256" key="7">
    <source>
        <dbReference type="ARBA" id="ARBA00023136"/>
    </source>
</evidence>
<evidence type="ECO:0000256" key="1">
    <source>
        <dbReference type="ARBA" id="ARBA00004651"/>
    </source>
</evidence>
<dbReference type="Gene3D" id="1.10.3470.10">
    <property type="entry name" value="ABC transporter involved in vitamin B12 uptake, BtuC"/>
    <property type="match status" value="1"/>
</dbReference>
<dbReference type="AlphaFoldDB" id="A0A1H9UP37"/>
<dbReference type="FunFam" id="1.10.3470.10:FF:000001">
    <property type="entry name" value="Vitamin B12 ABC transporter permease BtuC"/>
    <property type="match status" value="1"/>
</dbReference>
<dbReference type="GO" id="GO:0033214">
    <property type="term" value="P:siderophore-iron import into cell"/>
    <property type="evidence" value="ECO:0007669"/>
    <property type="project" value="TreeGrafter"/>
</dbReference>
<evidence type="ECO:0000256" key="4">
    <source>
        <dbReference type="ARBA" id="ARBA00022475"/>
    </source>
</evidence>
<dbReference type="CDD" id="cd06550">
    <property type="entry name" value="TM_ABC_iron-siderophores_like"/>
    <property type="match status" value="1"/>
</dbReference>
<comment type="subcellular location">
    <subcellularLocation>
        <location evidence="1">Cell membrane</location>
        <topology evidence="1">Multi-pass membrane protein</topology>
    </subcellularLocation>
</comment>
<dbReference type="GO" id="GO:0022857">
    <property type="term" value="F:transmembrane transporter activity"/>
    <property type="evidence" value="ECO:0007669"/>
    <property type="project" value="InterPro"/>
</dbReference>
<dbReference type="InterPro" id="IPR037294">
    <property type="entry name" value="ABC_BtuC-like"/>
</dbReference>
<keyword evidence="5 8" id="KW-0812">Transmembrane</keyword>
<feature type="transmembrane region" description="Helical" evidence="8">
    <location>
        <begin position="186"/>
        <end position="207"/>
    </location>
</feature>
<keyword evidence="3" id="KW-0813">Transport</keyword>
<feature type="transmembrane region" description="Helical" evidence="8">
    <location>
        <begin position="276"/>
        <end position="303"/>
    </location>
</feature>
<name>A0A1H9UP37_9CORY</name>
<dbReference type="GO" id="GO:0005886">
    <property type="term" value="C:plasma membrane"/>
    <property type="evidence" value="ECO:0007669"/>
    <property type="project" value="UniProtKB-SubCell"/>
</dbReference>
<feature type="transmembrane region" description="Helical" evidence="8">
    <location>
        <begin position="48"/>
        <end position="70"/>
    </location>
</feature>
<feature type="transmembrane region" description="Helical" evidence="8">
    <location>
        <begin position="154"/>
        <end position="174"/>
    </location>
</feature>
<dbReference type="Proteomes" id="UP000198929">
    <property type="component" value="Unassembled WGS sequence"/>
</dbReference>
<protein>
    <submittedName>
        <fullName evidence="9">Iron complex transport system permease protein</fullName>
    </submittedName>
</protein>
<evidence type="ECO:0000256" key="3">
    <source>
        <dbReference type="ARBA" id="ARBA00022448"/>
    </source>
</evidence>
<evidence type="ECO:0000313" key="9">
    <source>
        <dbReference type="EMBL" id="SES11290.1"/>
    </source>
</evidence>
<dbReference type="SUPFAM" id="SSF81345">
    <property type="entry name" value="ABC transporter involved in vitamin B12 uptake, BtuC"/>
    <property type="match status" value="1"/>
</dbReference>
<accession>A0A1H9UP37</accession>
<keyword evidence="7 8" id="KW-0472">Membrane</keyword>
<feature type="transmembrane region" description="Helical" evidence="8">
    <location>
        <begin position="315"/>
        <end position="335"/>
    </location>
</feature>
<dbReference type="PANTHER" id="PTHR30472:SF1">
    <property type="entry name" value="FE(3+) DICITRATE TRANSPORT SYSTEM PERMEASE PROTEIN FECC-RELATED"/>
    <property type="match status" value="1"/>
</dbReference>
<evidence type="ECO:0000256" key="5">
    <source>
        <dbReference type="ARBA" id="ARBA00022692"/>
    </source>
</evidence>
<comment type="similarity">
    <text evidence="2">Belongs to the binding-protein-dependent transport system permease family. FecCD subfamily.</text>
</comment>
<evidence type="ECO:0000256" key="2">
    <source>
        <dbReference type="ARBA" id="ARBA00007935"/>
    </source>
</evidence>
<sequence length="371" mass="38362">MCMSTARVAVASAVRRELSSEVTTATLKADTAGSRPAVSWFARRSGSILVLLALLVGLALLSLAIGSNLLPFRDVIAALQGEGTVEARRVVLDQRLPRLVLAIIVGAALAVAGALMQALTRNPLADPGILGVNAGASLAVVTAVAVIGNTSIWFYLWFALAGAALASAAVFILGGAASRHTSPSRLVLAGVAFSMAVTSFVQLVIISDQKVFNEFRFWSAGSLEFRSWSIIGAVILFIVAGLILALWSAPALNALALGDETGAALGINVKALRITVLLSITLLAGAATAAVGPIMFVGLGVPYLVRALVGPDVRWVLPLSLLAGPVFFLVADVLARVVVMPQEIQTGIMTALLGGPVFVAIIQRSTGRLLV</sequence>
<dbReference type="InterPro" id="IPR000522">
    <property type="entry name" value="ABC_transptr_permease_BtuC"/>
</dbReference>
<feature type="transmembrane region" description="Helical" evidence="8">
    <location>
        <begin position="128"/>
        <end position="148"/>
    </location>
</feature>
<reference evidence="10" key="1">
    <citation type="submission" date="2016-10" db="EMBL/GenBank/DDBJ databases">
        <authorList>
            <person name="Varghese N."/>
            <person name="Submissions S."/>
        </authorList>
    </citation>
    <scope>NUCLEOTIDE SEQUENCE [LARGE SCALE GENOMIC DNA]</scope>
    <source>
        <strain evidence="10">DSM 20524</strain>
    </source>
</reference>
<keyword evidence="10" id="KW-1185">Reference proteome</keyword>
<dbReference type="STRING" id="1121357.SAMN05661109_01910"/>
<feature type="transmembrane region" description="Helical" evidence="8">
    <location>
        <begin position="227"/>
        <end position="247"/>
    </location>
</feature>